<dbReference type="EMBL" id="JH921454">
    <property type="protein sequence ID" value="EKD12760.1"/>
    <property type="molecule type" value="Genomic_DNA"/>
</dbReference>
<gene>
    <name evidence="3" type="ORF">MBM_08989</name>
</gene>
<name>K1W6W1_MARBU</name>
<reference evidence="3 4" key="1">
    <citation type="journal article" date="2012" name="BMC Genomics">
        <title>Sequencing the genome of Marssonina brunnea reveals fungus-poplar co-evolution.</title>
        <authorList>
            <person name="Zhu S."/>
            <person name="Cao Y.-Z."/>
            <person name="Jiang C."/>
            <person name="Tan B.-Y."/>
            <person name="Wang Z."/>
            <person name="Feng S."/>
            <person name="Zhang L."/>
            <person name="Su X.-H."/>
            <person name="Brejova B."/>
            <person name="Vinar T."/>
            <person name="Xu M."/>
            <person name="Wang M.-X."/>
            <person name="Zhang S.-G."/>
            <person name="Huang M.-R."/>
            <person name="Wu R."/>
            <person name="Zhou Y."/>
        </authorList>
    </citation>
    <scope>NUCLEOTIDE SEQUENCE [LARGE SCALE GENOMIC DNA]</scope>
    <source>
        <strain evidence="3 4">MB_m1</strain>
    </source>
</reference>
<dbReference type="Proteomes" id="UP000006753">
    <property type="component" value="Unassembled WGS sequence"/>
</dbReference>
<evidence type="ECO:0000313" key="3">
    <source>
        <dbReference type="EMBL" id="EKD12760.1"/>
    </source>
</evidence>
<dbReference type="InParanoid" id="K1W6W1"/>
<accession>K1W6W1</accession>
<feature type="compositionally biased region" description="Basic and acidic residues" evidence="1">
    <location>
        <begin position="60"/>
        <end position="74"/>
    </location>
</feature>
<feature type="compositionally biased region" description="Polar residues" evidence="1">
    <location>
        <begin position="75"/>
        <end position="91"/>
    </location>
</feature>
<feature type="signal peptide" evidence="2">
    <location>
        <begin position="1"/>
        <end position="25"/>
    </location>
</feature>
<evidence type="ECO:0000313" key="4">
    <source>
        <dbReference type="Proteomes" id="UP000006753"/>
    </source>
</evidence>
<dbReference type="RefSeq" id="XP_007296878.1">
    <property type="nucleotide sequence ID" value="XM_007296816.1"/>
</dbReference>
<dbReference type="GeneID" id="18764924"/>
<proteinExistence type="predicted"/>
<evidence type="ECO:0000256" key="2">
    <source>
        <dbReference type="SAM" id="SignalP"/>
    </source>
</evidence>
<organism evidence="3 4">
    <name type="scientific">Marssonina brunnea f. sp. multigermtubi (strain MB_m1)</name>
    <name type="common">Marssonina leaf spot fungus</name>
    <dbReference type="NCBI Taxonomy" id="1072389"/>
    <lineage>
        <taxon>Eukaryota</taxon>
        <taxon>Fungi</taxon>
        <taxon>Dikarya</taxon>
        <taxon>Ascomycota</taxon>
        <taxon>Pezizomycotina</taxon>
        <taxon>Leotiomycetes</taxon>
        <taxon>Helotiales</taxon>
        <taxon>Drepanopezizaceae</taxon>
        <taxon>Drepanopeziza</taxon>
    </lineage>
</organism>
<dbReference type="KEGG" id="mbe:MBM_08989"/>
<protein>
    <submittedName>
        <fullName evidence="3">Uncharacterized protein</fullName>
    </submittedName>
</protein>
<keyword evidence="4" id="KW-1185">Reference proteome</keyword>
<feature type="compositionally biased region" description="Low complexity" evidence="1">
    <location>
        <begin position="28"/>
        <end position="37"/>
    </location>
</feature>
<dbReference type="AlphaFoldDB" id="K1W6W1"/>
<dbReference type="HOGENOM" id="CLU_2121607_0_0_1"/>
<feature type="chain" id="PRO_5003852300" evidence="2">
    <location>
        <begin position="26"/>
        <end position="114"/>
    </location>
</feature>
<feature type="region of interest" description="Disordered" evidence="1">
    <location>
        <begin position="28"/>
        <end position="101"/>
    </location>
</feature>
<sequence length="114" mass="12047">MLSVTSSRALVALLMGLIMVTQVFASPVSNAPSSSVHSRSEENLQGPEYPHISSSGSPTTKHDNRRYELGKRENSSATSIARAGLQQQSRESSLEGPCSGGATILMRSTVAANE</sequence>
<keyword evidence="2" id="KW-0732">Signal</keyword>
<evidence type="ECO:0000256" key="1">
    <source>
        <dbReference type="SAM" id="MobiDB-lite"/>
    </source>
</evidence>